<evidence type="ECO:0000313" key="2">
    <source>
        <dbReference type="Proteomes" id="UP000263517"/>
    </source>
</evidence>
<dbReference type="AlphaFoldDB" id="A0A350P0N3"/>
<comment type="caution">
    <text evidence="1">The sequence shown here is derived from an EMBL/GenBank/DDBJ whole genome shotgun (WGS) entry which is preliminary data.</text>
</comment>
<accession>A0A350P0N3</accession>
<proteinExistence type="predicted"/>
<dbReference type="Proteomes" id="UP000263517">
    <property type="component" value="Unassembled WGS sequence"/>
</dbReference>
<name>A0A350P0N3_9ALTE</name>
<reference evidence="1 2" key="1">
    <citation type="journal article" date="2018" name="Nat. Biotechnol.">
        <title>A standardized bacterial taxonomy based on genome phylogeny substantially revises the tree of life.</title>
        <authorList>
            <person name="Parks D.H."/>
            <person name="Chuvochina M."/>
            <person name="Waite D.W."/>
            <person name="Rinke C."/>
            <person name="Skarshewski A."/>
            <person name="Chaumeil P.A."/>
            <person name="Hugenholtz P."/>
        </authorList>
    </citation>
    <scope>NUCLEOTIDE SEQUENCE [LARGE SCALE GENOMIC DNA]</scope>
    <source>
        <strain evidence="1">UBA11978</strain>
    </source>
</reference>
<sequence length="146" mass="17058">MNKAQTLLEALEDLTWENYVDIANELTRCDKHEIDDEMARQASIYSYYQGLLSVAKRNLDEASLVLTKYCAQTRKDRKEGCSVKQTAKDLDDYVESSDEFQVYNREMNEAQFKYTLLKGLVSSLEQKKDMLVQMSSQRRAETNLYR</sequence>
<evidence type="ECO:0000313" key="1">
    <source>
        <dbReference type="EMBL" id="HAW74850.1"/>
    </source>
</evidence>
<organism evidence="1 2">
    <name type="scientific">Alteromonas australica</name>
    <dbReference type="NCBI Taxonomy" id="589873"/>
    <lineage>
        <taxon>Bacteria</taxon>
        <taxon>Pseudomonadati</taxon>
        <taxon>Pseudomonadota</taxon>
        <taxon>Gammaproteobacteria</taxon>
        <taxon>Alteromonadales</taxon>
        <taxon>Alteromonadaceae</taxon>
        <taxon>Alteromonas/Salinimonas group</taxon>
        <taxon>Alteromonas</taxon>
    </lineage>
</organism>
<dbReference type="EMBL" id="DNAN01000130">
    <property type="protein sequence ID" value="HAW74850.1"/>
    <property type="molecule type" value="Genomic_DNA"/>
</dbReference>
<gene>
    <name evidence="1" type="ORF">DCW74_03840</name>
</gene>
<protein>
    <submittedName>
        <fullName evidence="1">Uncharacterized protein</fullName>
    </submittedName>
</protein>